<proteinExistence type="predicted"/>
<accession>A0AA47P3F0</accession>
<organism evidence="1 2">
    <name type="scientific">Merluccius polli</name>
    <name type="common">Benguela hake</name>
    <name type="synonym">Merluccius cadenati</name>
    <dbReference type="NCBI Taxonomy" id="89951"/>
    <lineage>
        <taxon>Eukaryota</taxon>
        <taxon>Metazoa</taxon>
        <taxon>Chordata</taxon>
        <taxon>Craniata</taxon>
        <taxon>Vertebrata</taxon>
        <taxon>Euteleostomi</taxon>
        <taxon>Actinopterygii</taxon>
        <taxon>Neopterygii</taxon>
        <taxon>Teleostei</taxon>
        <taxon>Neoteleostei</taxon>
        <taxon>Acanthomorphata</taxon>
        <taxon>Zeiogadaria</taxon>
        <taxon>Gadariae</taxon>
        <taxon>Gadiformes</taxon>
        <taxon>Gadoidei</taxon>
        <taxon>Merlucciidae</taxon>
        <taxon>Merluccius</taxon>
    </lineage>
</organism>
<dbReference type="EMBL" id="JAOPHQ010002860">
    <property type="protein sequence ID" value="KAK0145372.1"/>
    <property type="molecule type" value="Genomic_DNA"/>
</dbReference>
<protein>
    <submittedName>
        <fullName evidence="1">Uncharacterized protein</fullName>
    </submittedName>
</protein>
<reference evidence="1" key="1">
    <citation type="journal article" date="2023" name="Front. Mar. Sci.">
        <title>A new Merluccius polli reference genome to investigate the effects of global change in West African waters.</title>
        <authorList>
            <person name="Mateo J.L."/>
            <person name="Blanco-Fernandez C."/>
            <person name="Garcia-Vazquez E."/>
            <person name="Machado-Schiaffino G."/>
        </authorList>
    </citation>
    <scope>NUCLEOTIDE SEQUENCE</scope>
    <source>
        <strain evidence="1">C29</strain>
        <tissue evidence="1">Fin</tissue>
    </source>
</reference>
<dbReference type="Proteomes" id="UP001174136">
    <property type="component" value="Unassembled WGS sequence"/>
</dbReference>
<evidence type="ECO:0000313" key="2">
    <source>
        <dbReference type="Proteomes" id="UP001174136"/>
    </source>
</evidence>
<comment type="caution">
    <text evidence="1">The sequence shown here is derived from an EMBL/GenBank/DDBJ whole genome shotgun (WGS) entry which is preliminary data.</text>
</comment>
<gene>
    <name evidence="1" type="ORF">N1851_015713</name>
</gene>
<name>A0AA47P3F0_MERPO</name>
<dbReference type="AlphaFoldDB" id="A0AA47P3F0"/>
<evidence type="ECO:0000313" key="1">
    <source>
        <dbReference type="EMBL" id="KAK0145372.1"/>
    </source>
</evidence>
<sequence length="61" mass="6981">MGDVRSILTSVSTWEVLKDVEKKAGTDRLPDNQEFDPVRNDFWIQLRTEVKPPSKVDPQAP</sequence>
<keyword evidence="2" id="KW-1185">Reference proteome</keyword>